<feature type="domain" description="Kinesin motor" evidence="9">
    <location>
        <begin position="92"/>
        <end position="542"/>
    </location>
</feature>
<dbReference type="SMART" id="SM00129">
    <property type="entry name" value="KISc"/>
    <property type="match status" value="1"/>
</dbReference>
<dbReference type="PROSITE" id="PS50067">
    <property type="entry name" value="KINESIN_MOTOR_2"/>
    <property type="match status" value="1"/>
</dbReference>
<feature type="compositionally biased region" description="Basic and acidic residues" evidence="8">
    <location>
        <begin position="815"/>
        <end position="824"/>
    </location>
</feature>
<dbReference type="SUPFAM" id="SSF52540">
    <property type="entry name" value="P-loop containing nucleoside triphosphate hydrolases"/>
    <property type="match status" value="1"/>
</dbReference>
<protein>
    <recommendedName>
        <fullName evidence="6">Kinesin-like protein</fullName>
    </recommendedName>
</protein>
<evidence type="ECO:0000256" key="2">
    <source>
        <dbReference type="ARBA" id="ARBA00022741"/>
    </source>
</evidence>
<feature type="region of interest" description="Disordered" evidence="8">
    <location>
        <begin position="548"/>
        <end position="573"/>
    </location>
</feature>
<gene>
    <name evidence="10" type="ORF">L210DRAFT_3529388</name>
</gene>
<feature type="compositionally biased region" description="Pro residues" evidence="8">
    <location>
        <begin position="21"/>
        <end position="31"/>
    </location>
</feature>
<feature type="compositionally biased region" description="Polar residues" evidence="8">
    <location>
        <begin position="556"/>
        <end position="568"/>
    </location>
</feature>
<feature type="compositionally biased region" description="Low complexity" evidence="8">
    <location>
        <begin position="32"/>
        <end position="43"/>
    </location>
</feature>
<evidence type="ECO:0000256" key="7">
    <source>
        <dbReference type="SAM" id="Coils"/>
    </source>
</evidence>
<dbReference type="GO" id="GO:0005634">
    <property type="term" value="C:nucleus"/>
    <property type="evidence" value="ECO:0007669"/>
    <property type="project" value="TreeGrafter"/>
</dbReference>
<dbReference type="InterPro" id="IPR027417">
    <property type="entry name" value="P-loop_NTPase"/>
</dbReference>
<keyword evidence="11" id="KW-1185">Reference proteome</keyword>
<dbReference type="Proteomes" id="UP001194468">
    <property type="component" value="Unassembled WGS sequence"/>
</dbReference>
<dbReference type="GO" id="GO:0007018">
    <property type="term" value="P:microtubule-based movement"/>
    <property type="evidence" value="ECO:0007669"/>
    <property type="project" value="InterPro"/>
</dbReference>
<feature type="coiled-coil region" evidence="7">
    <location>
        <begin position="622"/>
        <end position="668"/>
    </location>
</feature>
<comment type="caution">
    <text evidence="10">The sequence shown here is derived from an EMBL/GenBank/DDBJ whole genome shotgun (WGS) entry which is preliminary data.</text>
</comment>
<dbReference type="AlphaFoldDB" id="A0AAD4C2W1"/>
<dbReference type="GO" id="GO:0016887">
    <property type="term" value="F:ATP hydrolysis activity"/>
    <property type="evidence" value="ECO:0007669"/>
    <property type="project" value="TreeGrafter"/>
</dbReference>
<comment type="similarity">
    <text evidence="5 6">Belongs to the TRAFAC class myosin-kinesin ATPase superfamily. Kinesin family.</text>
</comment>
<evidence type="ECO:0000259" key="9">
    <source>
        <dbReference type="PROSITE" id="PS50067"/>
    </source>
</evidence>
<reference evidence="10" key="2">
    <citation type="journal article" date="2020" name="Nat. Commun.">
        <title>Large-scale genome sequencing of mycorrhizal fungi provides insights into the early evolution of symbiotic traits.</title>
        <authorList>
            <person name="Miyauchi S."/>
            <person name="Kiss E."/>
            <person name="Kuo A."/>
            <person name="Drula E."/>
            <person name="Kohler A."/>
            <person name="Sanchez-Garcia M."/>
            <person name="Morin E."/>
            <person name="Andreopoulos B."/>
            <person name="Barry K.W."/>
            <person name="Bonito G."/>
            <person name="Buee M."/>
            <person name="Carver A."/>
            <person name="Chen C."/>
            <person name="Cichocki N."/>
            <person name="Clum A."/>
            <person name="Culley D."/>
            <person name="Crous P.W."/>
            <person name="Fauchery L."/>
            <person name="Girlanda M."/>
            <person name="Hayes R.D."/>
            <person name="Keri Z."/>
            <person name="LaButti K."/>
            <person name="Lipzen A."/>
            <person name="Lombard V."/>
            <person name="Magnuson J."/>
            <person name="Maillard F."/>
            <person name="Murat C."/>
            <person name="Nolan M."/>
            <person name="Ohm R.A."/>
            <person name="Pangilinan J."/>
            <person name="Pereira M.F."/>
            <person name="Perotto S."/>
            <person name="Peter M."/>
            <person name="Pfister S."/>
            <person name="Riley R."/>
            <person name="Sitrit Y."/>
            <person name="Stielow J.B."/>
            <person name="Szollosi G."/>
            <person name="Zifcakova L."/>
            <person name="Stursova M."/>
            <person name="Spatafora J.W."/>
            <person name="Tedersoo L."/>
            <person name="Vaario L.M."/>
            <person name="Yamada A."/>
            <person name="Yan M."/>
            <person name="Wang P."/>
            <person name="Xu J."/>
            <person name="Bruns T."/>
            <person name="Baldrian P."/>
            <person name="Vilgalys R."/>
            <person name="Dunand C."/>
            <person name="Henrissat B."/>
            <person name="Grigoriev I.V."/>
            <person name="Hibbett D."/>
            <person name="Nagy L.G."/>
            <person name="Martin F.M."/>
        </authorList>
    </citation>
    <scope>NUCLEOTIDE SEQUENCE</scope>
    <source>
        <strain evidence="10">BED1</strain>
    </source>
</reference>
<reference evidence="10" key="1">
    <citation type="submission" date="2019-10" db="EMBL/GenBank/DDBJ databases">
        <authorList>
            <consortium name="DOE Joint Genome Institute"/>
            <person name="Kuo A."/>
            <person name="Miyauchi S."/>
            <person name="Kiss E."/>
            <person name="Drula E."/>
            <person name="Kohler A."/>
            <person name="Sanchez-Garcia M."/>
            <person name="Andreopoulos B."/>
            <person name="Barry K.W."/>
            <person name="Bonito G."/>
            <person name="Buee M."/>
            <person name="Carver A."/>
            <person name="Chen C."/>
            <person name="Cichocki N."/>
            <person name="Clum A."/>
            <person name="Culley D."/>
            <person name="Crous P.W."/>
            <person name="Fauchery L."/>
            <person name="Girlanda M."/>
            <person name="Hayes R."/>
            <person name="Keri Z."/>
            <person name="LaButti K."/>
            <person name="Lipzen A."/>
            <person name="Lombard V."/>
            <person name="Magnuson J."/>
            <person name="Maillard F."/>
            <person name="Morin E."/>
            <person name="Murat C."/>
            <person name="Nolan M."/>
            <person name="Ohm R."/>
            <person name="Pangilinan J."/>
            <person name="Pereira M."/>
            <person name="Perotto S."/>
            <person name="Peter M."/>
            <person name="Riley R."/>
            <person name="Sitrit Y."/>
            <person name="Stielow B."/>
            <person name="Szollosi G."/>
            <person name="Zifcakova L."/>
            <person name="Stursova M."/>
            <person name="Spatafora J.W."/>
            <person name="Tedersoo L."/>
            <person name="Vaario L.-M."/>
            <person name="Yamada A."/>
            <person name="Yan M."/>
            <person name="Wang P."/>
            <person name="Xu J."/>
            <person name="Bruns T."/>
            <person name="Baldrian P."/>
            <person name="Vilgalys R."/>
            <person name="Henrissat B."/>
            <person name="Grigoriev I.V."/>
            <person name="Hibbett D."/>
            <person name="Nagy L.G."/>
            <person name="Martin F.M."/>
        </authorList>
    </citation>
    <scope>NUCLEOTIDE SEQUENCE</scope>
    <source>
        <strain evidence="10">BED1</strain>
    </source>
</reference>
<accession>A0AAD4C2W1</accession>
<dbReference type="PROSITE" id="PS00411">
    <property type="entry name" value="KINESIN_MOTOR_1"/>
    <property type="match status" value="1"/>
</dbReference>
<feature type="compositionally biased region" description="Polar residues" evidence="8">
    <location>
        <begin position="748"/>
        <end position="766"/>
    </location>
</feature>
<evidence type="ECO:0000256" key="8">
    <source>
        <dbReference type="SAM" id="MobiDB-lite"/>
    </source>
</evidence>
<keyword evidence="1 6" id="KW-0493">Microtubule</keyword>
<dbReference type="GO" id="GO:0005874">
    <property type="term" value="C:microtubule"/>
    <property type="evidence" value="ECO:0007669"/>
    <property type="project" value="UniProtKB-KW"/>
</dbReference>
<sequence>MAGRAKAPALAIRTSTRTKTPPAPSPSPPPAIKAIKAKASTRSMAAGVSGTKTTVSKKPLKNRANSPDPKPVAPKRAGKPLFTKSTIAEQEPIMAYLRIRPRLGDDEPTAMPYLDPLSDTAVRMTDLSSDSRGGHWRFSHVFLPSTQQDDFFANTTLPLVHNLLDGQNGLIFAYGVTNSGKTYTIQGSNKPGSGGILPRTLDIIFNSVEGLQSDGRHRPVRLYGVGEADPSDFTPPPADLNVPSEPALAEVLAEHMASADDSDVHADPTVIKLDRNYEYSVWISYVEVYNEKVYDLLASVNDGQGNGVGGIPPNTTNVPGQGANPVIVTRKALAVKPCPAHDALDDSGVANAGRYILGLKQFRVSSAAQAKSLVKLGQLHRRVFGTLANSQSSRSHSIITIKILRNHRGDRDDPSSVQISRLTLVDLAGSERTKHTQTTGDRLKEAGNINKSLMVLGQCMEVMRSNQQRLAQSLANPGRSDTRDIKRVLAVVPFRHSKLTEILMDYFAGDGRVIMIVNVNPYDTGFDENSHVMKFSALAREVSTVVNNGPVPRVHTSPTKPSATTRQEPSGLPRAITRKVTISSFGAGKKLSEAHLEVFEEDEEVNDDQEGDSDDEPINPLVDALFDEIEDLRLRLYEAEMRCAIVEAETREEVMKEMEERMRAVERTYATRLMSEVERNERKMDAKIDMLHQAGLLGTAKKPAVLSNSESEIEDIIKDSEPEDSGQEYGTDAESEMPSSPLHRKGNPLTSKTMEYHNPQTQTDASRSGKMNDHANDAISQSTDEDEDAEDAVSANDDGSDDYIPPAAAKSSKSYKRETRDKVLKKSTGKRSTRSVSKLEQEIKGLSIAGDALAGADDSVVILPNRKLRKAAVEAGGPGVEYVPGKGEVDPVKKKKRQLGKKNIVTEDEVEEVVGAMEHRSLRKTVRRMRAS</sequence>
<dbReference type="InterPro" id="IPR027640">
    <property type="entry name" value="Kinesin-like_fam"/>
</dbReference>
<feature type="region of interest" description="Disordered" evidence="8">
    <location>
        <begin position="1"/>
        <end position="78"/>
    </location>
</feature>
<keyword evidence="2 5" id="KW-0547">Nucleotide-binding</keyword>
<evidence type="ECO:0000256" key="4">
    <source>
        <dbReference type="ARBA" id="ARBA00023175"/>
    </source>
</evidence>
<evidence type="ECO:0000256" key="5">
    <source>
        <dbReference type="PROSITE-ProRule" id="PRU00283"/>
    </source>
</evidence>
<dbReference type="GO" id="GO:0003777">
    <property type="term" value="F:microtubule motor activity"/>
    <property type="evidence" value="ECO:0007669"/>
    <property type="project" value="InterPro"/>
</dbReference>
<dbReference type="GO" id="GO:0005871">
    <property type="term" value="C:kinesin complex"/>
    <property type="evidence" value="ECO:0007669"/>
    <property type="project" value="TreeGrafter"/>
</dbReference>
<keyword evidence="4 5" id="KW-0505">Motor protein</keyword>
<evidence type="ECO:0000256" key="3">
    <source>
        <dbReference type="ARBA" id="ARBA00022840"/>
    </source>
</evidence>
<dbReference type="EMBL" id="WHUW01000005">
    <property type="protein sequence ID" value="KAF8446239.1"/>
    <property type="molecule type" value="Genomic_DNA"/>
</dbReference>
<feature type="compositionally biased region" description="Acidic residues" evidence="8">
    <location>
        <begin position="721"/>
        <end position="735"/>
    </location>
</feature>
<name>A0AAD4C2W1_BOLED</name>
<evidence type="ECO:0000256" key="6">
    <source>
        <dbReference type="RuleBase" id="RU000394"/>
    </source>
</evidence>
<keyword evidence="7" id="KW-0175">Coiled coil</keyword>
<dbReference type="PANTHER" id="PTHR24115">
    <property type="entry name" value="KINESIN-RELATED"/>
    <property type="match status" value="1"/>
</dbReference>
<dbReference type="Pfam" id="PF00225">
    <property type="entry name" value="Kinesin"/>
    <property type="match status" value="1"/>
</dbReference>
<dbReference type="InterPro" id="IPR036961">
    <property type="entry name" value="Kinesin_motor_dom_sf"/>
</dbReference>
<feature type="binding site" evidence="5">
    <location>
        <begin position="175"/>
        <end position="182"/>
    </location>
    <ligand>
        <name>ATP</name>
        <dbReference type="ChEBI" id="CHEBI:30616"/>
    </ligand>
</feature>
<keyword evidence="3 5" id="KW-0067">ATP-binding</keyword>
<feature type="region of interest" description="Disordered" evidence="8">
    <location>
        <begin position="703"/>
        <end position="838"/>
    </location>
</feature>
<proteinExistence type="inferred from homology"/>
<evidence type="ECO:0000313" key="10">
    <source>
        <dbReference type="EMBL" id="KAF8446239.1"/>
    </source>
</evidence>
<dbReference type="GO" id="GO:0008017">
    <property type="term" value="F:microtubule binding"/>
    <property type="evidence" value="ECO:0007669"/>
    <property type="project" value="InterPro"/>
</dbReference>
<evidence type="ECO:0000256" key="1">
    <source>
        <dbReference type="ARBA" id="ARBA00022701"/>
    </source>
</evidence>
<organism evidence="10 11">
    <name type="scientific">Boletus edulis BED1</name>
    <dbReference type="NCBI Taxonomy" id="1328754"/>
    <lineage>
        <taxon>Eukaryota</taxon>
        <taxon>Fungi</taxon>
        <taxon>Dikarya</taxon>
        <taxon>Basidiomycota</taxon>
        <taxon>Agaricomycotina</taxon>
        <taxon>Agaricomycetes</taxon>
        <taxon>Agaricomycetidae</taxon>
        <taxon>Boletales</taxon>
        <taxon>Boletineae</taxon>
        <taxon>Boletaceae</taxon>
        <taxon>Boletoideae</taxon>
        <taxon>Boletus</taxon>
    </lineage>
</organism>
<dbReference type="PANTHER" id="PTHR24115:SF1008">
    <property type="entry name" value="KINESIN-LIKE PROTEIN SUBITO"/>
    <property type="match status" value="1"/>
</dbReference>
<dbReference type="GO" id="GO:0005524">
    <property type="term" value="F:ATP binding"/>
    <property type="evidence" value="ECO:0007669"/>
    <property type="project" value="UniProtKB-UniRule"/>
</dbReference>
<dbReference type="InterPro" id="IPR001752">
    <property type="entry name" value="Kinesin_motor_dom"/>
</dbReference>
<keyword evidence="10" id="KW-0378">Hydrolase</keyword>
<dbReference type="InterPro" id="IPR019821">
    <property type="entry name" value="Kinesin_motor_CS"/>
</dbReference>
<dbReference type="PRINTS" id="PR00380">
    <property type="entry name" value="KINESINHEAVY"/>
</dbReference>
<evidence type="ECO:0000313" key="11">
    <source>
        <dbReference type="Proteomes" id="UP001194468"/>
    </source>
</evidence>
<dbReference type="Gene3D" id="3.40.850.10">
    <property type="entry name" value="Kinesin motor domain"/>
    <property type="match status" value="1"/>
</dbReference>